<proteinExistence type="predicted"/>
<organism evidence="1">
    <name type="scientific">Aphanomyces invadans</name>
    <dbReference type="NCBI Taxonomy" id="157072"/>
    <lineage>
        <taxon>Eukaryota</taxon>
        <taxon>Sar</taxon>
        <taxon>Stramenopiles</taxon>
        <taxon>Oomycota</taxon>
        <taxon>Saprolegniomycetes</taxon>
        <taxon>Saprolegniales</taxon>
        <taxon>Verrucalvaceae</taxon>
        <taxon>Aphanomyces</taxon>
    </lineage>
</organism>
<dbReference type="EMBL" id="KI913958">
    <property type="protein sequence ID" value="ETW03879.1"/>
    <property type="molecule type" value="Genomic_DNA"/>
</dbReference>
<reference evidence="1" key="1">
    <citation type="submission" date="2013-12" db="EMBL/GenBank/DDBJ databases">
        <title>The Genome Sequence of Aphanomyces invadans NJM9701.</title>
        <authorList>
            <consortium name="The Broad Institute Genomics Platform"/>
            <person name="Russ C."/>
            <person name="Tyler B."/>
            <person name="van West P."/>
            <person name="Dieguez-Uribeondo J."/>
            <person name="Young S.K."/>
            <person name="Zeng Q."/>
            <person name="Gargeya S."/>
            <person name="Fitzgerald M."/>
            <person name="Abouelleil A."/>
            <person name="Alvarado L."/>
            <person name="Chapman S.B."/>
            <person name="Gainer-Dewar J."/>
            <person name="Goldberg J."/>
            <person name="Griggs A."/>
            <person name="Gujja S."/>
            <person name="Hansen M."/>
            <person name="Howarth C."/>
            <person name="Imamovic A."/>
            <person name="Ireland A."/>
            <person name="Larimer J."/>
            <person name="McCowan C."/>
            <person name="Murphy C."/>
            <person name="Pearson M."/>
            <person name="Poon T.W."/>
            <person name="Priest M."/>
            <person name="Roberts A."/>
            <person name="Saif S."/>
            <person name="Shea T."/>
            <person name="Sykes S."/>
            <person name="Wortman J."/>
            <person name="Nusbaum C."/>
            <person name="Birren B."/>
        </authorList>
    </citation>
    <scope>NUCLEOTIDE SEQUENCE [LARGE SCALE GENOMIC DNA]</scope>
    <source>
        <strain evidence="1">NJM9701</strain>
    </source>
</reference>
<dbReference type="VEuPathDB" id="FungiDB:H310_04310"/>
<gene>
    <name evidence="1" type="ORF">H310_04310</name>
</gene>
<dbReference type="eggNOG" id="ENOG502S6QQ">
    <property type="taxonomic scope" value="Eukaryota"/>
</dbReference>
<name>A0A024UC97_9STRA</name>
<sequence>MVMLAFTKTNCTTHDHNALFSHKYLRTHRSGSLKLIRCFPHCCPTHSYGTFCSTSIDLKLVGVNTLLQTNLLAFARFQEAHTRVFEAGDVFDAQLILGSCRSIQNPKGDWMPSQISYHNESTHVMVFQLNHNNSLGWHYGWVGSSNQVHRACLHHLVGYVVEYAGGDTTKFRVVQSTASPPFIVMSYRRACYVCQKHRPQHDRTPPPSSDCACEGEFNNKRQQHVIHTSMHVSGSARADGPLDEPTAMERHLSVFIAFVSVPSIHFFSAQLPTLNDRLVDGLLQPMAAALGLPPDRTRALSVPTTTIRPVAAESTITSNLASLISFCFDLALSTLTFESLQQHASFFSDNAIHLLDRDTLHQAFLEWIQRTHHVLSTRLAPVGMTMAQLTQTILQTATHVRELHSLERHIKGLNDAAASDQNSPGFDYFVAQLREVYMAGNAASIPCAVVAASSKFDGRWMYHTTVTVVYGAATSPELDFSLATFLRCLTMGYSFQVRLVDDHVLQIKSDLMAYNTMWSEFILDSTPRVFRVFPNGESSMTQLSGLLHGDYIGRKLGEDIVCVDVFSWPWAQQTNISRVTVMLQLAPDQSALTVSLAVGTAALSSASDDALVDFATLSATERYASYNTDKEVASANVCFRYAPCK</sequence>
<dbReference type="AlphaFoldDB" id="A0A024UC97"/>
<accession>A0A024UC97</accession>
<dbReference type="OrthoDB" id="63765at2759"/>
<dbReference type="RefSeq" id="XP_008866835.1">
    <property type="nucleotide sequence ID" value="XM_008868613.1"/>
</dbReference>
<protein>
    <submittedName>
        <fullName evidence="1">Uncharacterized protein</fullName>
    </submittedName>
</protein>
<dbReference type="GeneID" id="20081360"/>
<dbReference type="STRING" id="157072.A0A024UC97"/>
<evidence type="ECO:0000313" key="1">
    <source>
        <dbReference type="EMBL" id="ETW03879.1"/>
    </source>
</evidence>